<dbReference type="eggNOG" id="KOG0101">
    <property type="taxonomic scope" value="Eukaryota"/>
</dbReference>
<dbReference type="SUPFAM" id="SSF48452">
    <property type="entry name" value="TPR-like"/>
    <property type="match status" value="1"/>
</dbReference>
<feature type="region of interest" description="Disordered" evidence="1">
    <location>
        <begin position="260"/>
        <end position="284"/>
    </location>
</feature>
<evidence type="ECO:0000313" key="2">
    <source>
        <dbReference type="EMBL" id="EAQ84219.1"/>
    </source>
</evidence>
<dbReference type="PANTHER" id="PTHR14187">
    <property type="entry name" value="ALPHA KINASE/ELONGATION FACTOR 2 KINASE"/>
    <property type="match status" value="1"/>
</dbReference>
<evidence type="ECO:0008006" key="4">
    <source>
        <dbReference type="Google" id="ProtNLM"/>
    </source>
</evidence>
<feature type="compositionally biased region" description="Pro residues" evidence="1">
    <location>
        <begin position="465"/>
        <end position="476"/>
    </location>
</feature>
<reference evidence="3" key="1">
    <citation type="journal article" date="2015" name="Genome Announc.">
        <title>Draft genome sequence of the cellulolytic fungus Chaetomium globosum.</title>
        <authorList>
            <person name="Cuomo C.A."/>
            <person name="Untereiner W.A."/>
            <person name="Ma L.-J."/>
            <person name="Grabherr M."/>
            <person name="Birren B.W."/>
        </authorList>
    </citation>
    <scope>NUCLEOTIDE SEQUENCE [LARGE SCALE GENOMIC DNA]</scope>
    <source>
        <strain evidence="3">ATCC 6205 / CBS 148.51 / DSM 1962 / NBRC 6347 / NRRL 1970</strain>
    </source>
</reference>
<dbReference type="OrthoDB" id="2963168at2759"/>
<dbReference type="HOGENOM" id="CLU_308363_0_0_1"/>
<evidence type="ECO:0000256" key="1">
    <source>
        <dbReference type="SAM" id="MobiDB-lite"/>
    </source>
</evidence>
<dbReference type="InParanoid" id="Q2GN31"/>
<dbReference type="Gene3D" id="1.25.40.10">
    <property type="entry name" value="Tetratricopeptide repeat domain"/>
    <property type="match status" value="1"/>
</dbReference>
<dbReference type="Proteomes" id="UP000001056">
    <property type="component" value="Unassembled WGS sequence"/>
</dbReference>
<gene>
    <name evidence="2" type="ORF">CHGG_10623</name>
</gene>
<dbReference type="PANTHER" id="PTHR14187:SF79">
    <property type="entry name" value="HSP70 FAMILY PROTEIN (AFU_ORTHOLOGUE AFUA_1G15200)"/>
    <property type="match status" value="1"/>
</dbReference>
<feature type="region of interest" description="Disordered" evidence="1">
    <location>
        <begin position="464"/>
        <end position="484"/>
    </location>
</feature>
<keyword evidence="3" id="KW-1185">Reference proteome</keyword>
<dbReference type="STRING" id="306901.Q2GN31"/>
<sequence length="907" mass="99016">MDPLSIAASAAGLATGCTRIVATLYTWIDDTISVDENVAGLSDEIKALGRVLNSISSASALAPRPVLAEIDPDGNLWAVVTATLGDISNTLGKLSQLLGEVEKSSRVFSRGFLRKPTKQIRFGLRSKEFVTCKDRVQSYNTAMTSALQMINVCLMIHNNSSQDAVFSMLYGLRSQIGRVEVALHQGAEPQSGPAGSSQDDDGKQITTNLRQFVRVAETFHSNASAITREGPRSTVWGGSVLGEPLTREQLFKIESWIPQPSITQPQQGGAPSQTTIVNPSYHSDSDDDIDEALIKRLRELAVDSRQKGDHLKAENFYRKVINRSEASESNYDPQDLVDDRINLAYACLHQRKWTDAETIILPIAMERKLGDITIYIGLHALALAHMDSSNFAMADKCCKRALWGKRKILGKENPSCWETLALLSRLCEARGDPEEAEAHQTFIPASYQPVLHLDPLVYLNGYNKKPPPPPTIPPTRSPSTTKASQTRNLVVGVHFGTVQTAVSFALATNPIVEEGIIDKWPTRSGTKTDSTVPSVVYYGPEPTRTVVGWGYDIEDALKPSGYPKPGIEKSEWFILGLMNPDRTYVDATQIPSPPTGKSNIDVVADYLSELHDAIWSALCSSFDMEEMQIRWWFAIPPVWDGLGGAPLRASALRAGFIRDENDDKIFFVTEPVADLLYCCKTLLGPQPSDTFLVVVASAGAVDVATYEVIKGNPLDLKQLTTPTGDFCGSTAVVRNFSNLLQDRVKKLKLPEGSVIAARTYAKGIIDFSNRIKHSFSDDGSTWAVKVGLSVDYPDAGIDRESGCMAVTNKLMRACFDPPVNRVIELITDQLASVGKQHPETSVKAILLTGEFSPSVYLVNQIKRHVGDLFGITVVGPSDALTDVARGAVTAGVLQDHGLLSAEYRTHD</sequence>
<feature type="compositionally biased region" description="Polar residues" evidence="1">
    <location>
        <begin position="260"/>
        <end position="282"/>
    </location>
</feature>
<proteinExistence type="predicted"/>
<dbReference type="CDD" id="cd10170">
    <property type="entry name" value="ASKHA_NBD_HSP70"/>
    <property type="match status" value="1"/>
</dbReference>
<dbReference type="Gene3D" id="3.30.420.40">
    <property type="match status" value="2"/>
</dbReference>
<protein>
    <recommendedName>
        <fullName evidence="4">Fungal N-terminal domain-containing protein</fullName>
    </recommendedName>
</protein>
<evidence type="ECO:0000313" key="3">
    <source>
        <dbReference type="Proteomes" id="UP000001056"/>
    </source>
</evidence>
<dbReference type="Gene3D" id="3.90.640.10">
    <property type="entry name" value="Actin, Chain A, domain 4"/>
    <property type="match status" value="1"/>
</dbReference>
<dbReference type="RefSeq" id="XP_001228550.1">
    <property type="nucleotide sequence ID" value="XM_001228549.1"/>
</dbReference>
<organism evidence="2 3">
    <name type="scientific">Chaetomium globosum (strain ATCC 6205 / CBS 148.51 / DSM 1962 / NBRC 6347 / NRRL 1970)</name>
    <name type="common">Soil fungus</name>
    <dbReference type="NCBI Taxonomy" id="306901"/>
    <lineage>
        <taxon>Eukaryota</taxon>
        <taxon>Fungi</taxon>
        <taxon>Dikarya</taxon>
        <taxon>Ascomycota</taxon>
        <taxon>Pezizomycotina</taxon>
        <taxon>Sordariomycetes</taxon>
        <taxon>Sordariomycetidae</taxon>
        <taxon>Sordariales</taxon>
        <taxon>Chaetomiaceae</taxon>
        <taxon>Chaetomium</taxon>
    </lineage>
</organism>
<dbReference type="GeneID" id="4396268"/>
<dbReference type="InterPro" id="IPR043129">
    <property type="entry name" value="ATPase_NBD"/>
</dbReference>
<accession>Q2GN31</accession>
<dbReference type="EMBL" id="CH408035">
    <property type="protein sequence ID" value="EAQ84219.1"/>
    <property type="molecule type" value="Genomic_DNA"/>
</dbReference>
<dbReference type="InterPro" id="IPR011990">
    <property type="entry name" value="TPR-like_helical_dom_sf"/>
</dbReference>
<dbReference type="SUPFAM" id="SSF53067">
    <property type="entry name" value="Actin-like ATPase domain"/>
    <property type="match status" value="2"/>
</dbReference>
<name>Q2GN31_CHAGB</name>
<dbReference type="VEuPathDB" id="FungiDB:CHGG_10623"/>
<dbReference type="AlphaFoldDB" id="Q2GN31"/>